<dbReference type="Proteomes" id="UP000799640">
    <property type="component" value="Unassembled WGS sequence"/>
</dbReference>
<accession>A0A6G1HPP7</accession>
<evidence type="ECO:0000256" key="1">
    <source>
        <dbReference type="SAM" id="MobiDB-lite"/>
    </source>
</evidence>
<protein>
    <submittedName>
        <fullName evidence="2">Uncharacterized protein</fullName>
    </submittedName>
</protein>
<organism evidence="2 3">
    <name type="scientific">Trichodelitschia bisporula</name>
    <dbReference type="NCBI Taxonomy" id="703511"/>
    <lineage>
        <taxon>Eukaryota</taxon>
        <taxon>Fungi</taxon>
        <taxon>Dikarya</taxon>
        <taxon>Ascomycota</taxon>
        <taxon>Pezizomycotina</taxon>
        <taxon>Dothideomycetes</taxon>
        <taxon>Dothideomycetes incertae sedis</taxon>
        <taxon>Phaeotrichales</taxon>
        <taxon>Phaeotrichaceae</taxon>
        <taxon>Trichodelitschia</taxon>
    </lineage>
</organism>
<evidence type="ECO:0000313" key="2">
    <source>
        <dbReference type="EMBL" id="KAF2397881.1"/>
    </source>
</evidence>
<feature type="region of interest" description="Disordered" evidence="1">
    <location>
        <begin position="89"/>
        <end position="152"/>
    </location>
</feature>
<gene>
    <name evidence="2" type="ORF">EJ06DRAFT_566021</name>
</gene>
<reference evidence="2" key="1">
    <citation type="journal article" date="2020" name="Stud. Mycol.">
        <title>101 Dothideomycetes genomes: a test case for predicting lifestyles and emergence of pathogens.</title>
        <authorList>
            <person name="Haridas S."/>
            <person name="Albert R."/>
            <person name="Binder M."/>
            <person name="Bloem J."/>
            <person name="Labutti K."/>
            <person name="Salamov A."/>
            <person name="Andreopoulos B."/>
            <person name="Baker S."/>
            <person name="Barry K."/>
            <person name="Bills G."/>
            <person name="Bluhm B."/>
            <person name="Cannon C."/>
            <person name="Castanera R."/>
            <person name="Culley D."/>
            <person name="Daum C."/>
            <person name="Ezra D."/>
            <person name="Gonzalez J."/>
            <person name="Henrissat B."/>
            <person name="Kuo A."/>
            <person name="Liang C."/>
            <person name="Lipzen A."/>
            <person name="Lutzoni F."/>
            <person name="Magnuson J."/>
            <person name="Mondo S."/>
            <person name="Nolan M."/>
            <person name="Ohm R."/>
            <person name="Pangilinan J."/>
            <person name="Park H.-J."/>
            <person name="Ramirez L."/>
            <person name="Alfaro M."/>
            <person name="Sun H."/>
            <person name="Tritt A."/>
            <person name="Yoshinaga Y."/>
            <person name="Zwiers L.-H."/>
            <person name="Turgeon B."/>
            <person name="Goodwin S."/>
            <person name="Spatafora J."/>
            <person name="Crous P."/>
            <person name="Grigoriev I."/>
        </authorList>
    </citation>
    <scope>NUCLEOTIDE SEQUENCE</scope>
    <source>
        <strain evidence="2">CBS 262.69</strain>
    </source>
</reference>
<dbReference type="EMBL" id="ML996702">
    <property type="protein sequence ID" value="KAF2397881.1"/>
    <property type="molecule type" value="Genomic_DNA"/>
</dbReference>
<keyword evidence="3" id="KW-1185">Reference proteome</keyword>
<evidence type="ECO:0000313" key="3">
    <source>
        <dbReference type="Proteomes" id="UP000799640"/>
    </source>
</evidence>
<dbReference type="AlphaFoldDB" id="A0A6G1HPP7"/>
<proteinExistence type="predicted"/>
<name>A0A6G1HPP7_9PEZI</name>
<sequence length="166" mass="18599">MAPYYNVVKCAMAARKIEELTLPSQRAAWPVQDADRYWLPAYAQSAKEDDDDDENDDSHDLLNEPPSSPVLDPRAAKDDIMNDLIKDFKRHSTRSSVAERKTPPAQWVEKTASPSGEDVRTESSRESTPNYIRKTLTPEALTPKTPTPPGHLAVACDILSPLRRNQ</sequence>
<feature type="region of interest" description="Disordered" evidence="1">
    <location>
        <begin position="40"/>
        <end position="77"/>
    </location>
</feature>
<feature type="compositionally biased region" description="Acidic residues" evidence="1">
    <location>
        <begin position="48"/>
        <end position="57"/>
    </location>
</feature>